<feature type="region of interest" description="Disordered" evidence="1">
    <location>
        <begin position="244"/>
        <end position="363"/>
    </location>
</feature>
<organism evidence="2 3">
    <name type="scientific">Lactuca saligna</name>
    <name type="common">Willowleaf lettuce</name>
    <dbReference type="NCBI Taxonomy" id="75948"/>
    <lineage>
        <taxon>Eukaryota</taxon>
        <taxon>Viridiplantae</taxon>
        <taxon>Streptophyta</taxon>
        <taxon>Embryophyta</taxon>
        <taxon>Tracheophyta</taxon>
        <taxon>Spermatophyta</taxon>
        <taxon>Magnoliopsida</taxon>
        <taxon>eudicotyledons</taxon>
        <taxon>Gunneridae</taxon>
        <taxon>Pentapetalae</taxon>
        <taxon>asterids</taxon>
        <taxon>campanulids</taxon>
        <taxon>Asterales</taxon>
        <taxon>Asteraceae</taxon>
        <taxon>Cichorioideae</taxon>
        <taxon>Cichorieae</taxon>
        <taxon>Lactucinae</taxon>
        <taxon>Lactuca</taxon>
    </lineage>
</organism>
<evidence type="ECO:0000313" key="2">
    <source>
        <dbReference type="EMBL" id="CAI9288706.1"/>
    </source>
</evidence>
<protein>
    <submittedName>
        <fullName evidence="2">Uncharacterized protein</fullName>
    </submittedName>
</protein>
<evidence type="ECO:0000256" key="1">
    <source>
        <dbReference type="SAM" id="MobiDB-lite"/>
    </source>
</evidence>
<reference evidence="2" key="1">
    <citation type="submission" date="2023-04" db="EMBL/GenBank/DDBJ databases">
        <authorList>
            <person name="Vijverberg K."/>
            <person name="Xiong W."/>
            <person name="Schranz E."/>
        </authorList>
    </citation>
    <scope>NUCLEOTIDE SEQUENCE</scope>
</reference>
<dbReference type="EMBL" id="OX465081">
    <property type="protein sequence ID" value="CAI9288706.1"/>
    <property type="molecule type" value="Genomic_DNA"/>
</dbReference>
<sequence length="484" mass="53602">MLPMIECLKYSPLTNAQSRMENVPLSILSKAYSSANYIKEEQRIMCEIHDCKTSITKSWFFSPLQLPQTDDMINLESVTSVALLEMFYQMGYKETLTAVSKFRKPNLPPQWNDLFTLLFKGFSKMVTGSEYASKLFMAILNGLYIGSNIDYSFVLWAQLVQSTLSTTCHSEISCTRFSTLIVHHSIDRLKISLMQDTLMASISTFHTIGIIISDSSSFPSLVQSHKPCFDMCHLLEKSWRGLKKGDKNTINKEGPSTPAKPPTKRKAPTGISAATPKRQKQPSHRRKSPTPSEDESLKSETQSDIRVEEEEPHVHNEEGESVHNEKFASNPKVTKSHTDFVPSSPTSPKTTTTHITIAPYPPPISSTPQTTIPLSTPHFTDSTTPPITSAKPGVSINASDAGAGVSGFTTTHISPLISPFRTDDPDMIYGDSEDDLQGFTFSPFTIKTSSNDEALVTKGQLKAIHDKLDSLLQYAKPSSSDDYS</sequence>
<evidence type="ECO:0000313" key="3">
    <source>
        <dbReference type="Proteomes" id="UP001177003"/>
    </source>
</evidence>
<name>A0AA35ZAE8_LACSI</name>
<accession>A0AA35ZAE8</accession>
<dbReference type="AlphaFoldDB" id="A0AA35ZAE8"/>
<keyword evidence="3" id="KW-1185">Reference proteome</keyword>
<gene>
    <name evidence="2" type="ORF">LSALG_LOCUS27982</name>
</gene>
<feature type="compositionally biased region" description="Basic and acidic residues" evidence="1">
    <location>
        <begin position="295"/>
        <end position="326"/>
    </location>
</feature>
<feature type="compositionally biased region" description="Low complexity" evidence="1">
    <location>
        <begin position="342"/>
        <end position="358"/>
    </location>
</feature>
<dbReference type="Proteomes" id="UP001177003">
    <property type="component" value="Chromosome 5"/>
</dbReference>
<proteinExistence type="predicted"/>
<feature type="compositionally biased region" description="Basic residues" evidence="1">
    <location>
        <begin position="277"/>
        <end position="288"/>
    </location>
</feature>